<sequence length="385" mass="43667">MASQIYLPIDPSTRQTRLININPSANHSATIECYLHTISVDHPPQYKALSYVWGNVNDFMQIRLNGEAFDVGVNLWHAIRRLRHQDKPEVFWIDAICINQNDIPERNAQVLIMGDIYEQAEEVVIWLGEEADDSSLAFELIRMWGRAGHLFFGSGDRVSTESEEAGTLLDNVSTRAFEPRCSLALLRLLIRPYWRRIWVLQEVARARTRTLVCGNDRLDISPLFAANSFWEKIDDPAFADLVKGADGFIYDAIIKLNTIRAFWHASHEVDTPVSIILYRTREFFATDPRDKIYGLLGLPALKSLHVKPDYSLTVEEVYTQFSHAVFDQLGQLAPFASVNGTLEITWQNFEDGVPENRQGFIDAILSQAAGSGRGREEEEVVAELA</sequence>
<dbReference type="AlphaFoldDB" id="A0A1L7XYP0"/>
<keyword evidence="3" id="KW-1185">Reference proteome</keyword>
<evidence type="ECO:0000259" key="1">
    <source>
        <dbReference type="Pfam" id="PF06985"/>
    </source>
</evidence>
<dbReference type="PANTHER" id="PTHR24148:SF82">
    <property type="entry name" value="HETEROKARYON INCOMPATIBILITY DOMAIN-CONTAINING PROTEIN"/>
    <property type="match status" value="1"/>
</dbReference>
<protein>
    <recommendedName>
        <fullName evidence="1">Heterokaryon incompatibility domain-containing protein</fullName>
    </recommendedName>
</protein>
<dbReference type="Pfam" id="PF06985">
    <property type="entry name" value="HET"/>
    <property type="match status" value="1"/>
</dbReference>
<dbReference type="OrthoDB" id="3598674at2759"/>
<accession>A0A1L7XYP0</accession>
<dbReference type="PANTHER" id="PTHR24148">
    <property type="entry name" value="ANKYRIN REPEAT DOMAIN-CONTAINING PROTEIN 39 HOMOLOG-RELATED"/>
    <property type="match status" value="1"/>
</dbReference>
<gene>
    <name evidence="2" type="ORF">PAC_20021</name>
</gene>
<dbReference type="InterPro" id="IPR010730">
    <property type="entry name" value="HET"/>
</dbReference>
<reference evidence="2 3" key="1">
    <citation type="submission" date="2016-03" db="EMBL/GenBank/DDBJ databases">
        <authorList>
            <person name="Ploux O."/>
        </authorList>
    </citation>
    <scope>NUCLEOTIDE SEQUENCE [LARGE SCALE GENOMIC DNA]</scope>
    <source>
        <strain evidence="2 3">UAMH 11012</strain>
    </source>
</reference>
<name>A0A1L7XYP0_9HELO</name>
<proteinExistence type="predicted"/>
<evidence type="ECO:0000313" key="2">
    <source>
        <dbReference type="EMBL" id="CZR70120.1"/>
    </source>
</evidence>
<feature type="domain" description="Heterokaryon incompatibility" evidence="1">
    <location>
        <begin position="46"/>
        <end position="202"/>
    </location>
</feature>
<organism evidence="2 3">
    <name type="scientific">Phialocephala subalpina</name>
    <dbReference type="NCBI Taxonomy" id="576137"/>
    <lineage>
        <taxon>Eukaryota</taxon>
        <taxon>Fungi</taxon>
        <taxon>Dikarya</taxon>
        <taxon>Ascomycota</taxon>
        <taxon>Pezizomycotina</taxon>
        <taxon>Leotiomycetes</taxon>
        <taxon>Helotiales</taxon>
        <taxon>Mollisiaceae</taxon>
        <taxon>Phialocephala</taxon>
        <taxon>Phialocephala fortinii species complex</taxon>
    </lineage>
</organism>
<dbReference type="EMBL" id="FJOG01000096">
    <property type="protein sequence ID" value="CZR70120.1"/>
    <property type="molecule type" value="Genomic_DNA"/>
</dbReference>
<dbReference type="Proteomes" id="UP000184330">
    <property type="component" value="Unassembled WGS sequence"/>
</dbReference>
<evidence type="ECO:0000313" key="3">
    <source>
        <dbReference type="Proteomes" id="UP000184330"/>
    </source>
</evidence>
<dbReference type="InterPro" id="IPR052895">
    <property type="entry name" value="HetReg/Transcr_Mod"/>
</dbReference>